<dbReference type="AlphaFoldDB" id="A0A4R6NZH5"/>
<organism evidence="1 2">
    <name type="scientific">Idiomarina aquatica</name>
    <dbReference type="NCBI Taxonomy" id="1327752"/>
    <lineage>
        <taxon>Bacteria</taxon>
        <taxon>Pseudomonadati</taxon>
        <taxon>Pseudomonadota</taxon>
        <taxon>Gammaproteobacteria</taxon>
        <taxon>Alteromonadales</taxon>
        <taxon>Idiomarinaceae</taxon>
        <taxon>Idiomarina</taxon>
    </lineage>
</organism>
<evidence type="ECO:0000313" key="2">
    <source>
        <dbReference type="Proteomes" id="UP000295531"/>
    </source>
</evidence>
<dbReference type="Proteomes" id="UP000295531">
    <property type="component" value="Unassembled WGS sequence"/>
</dbReference>
<protein>
    <submittedName>
        <fullName evidence="1">Uncharacterized protein</fullName>
    </submittedName>
</protein>
<gene>
    <name evidence="1" type="ORF">DEU29_11557</name>
</gene>
<reference evidence="1 2" key="1">
    <citation type="submission" date="2019-03" db="EMBL/GenBank/DDBJ databases">
        <title>Freshwater and sediment microbial communities from various areas in North America, analyzing microbe dynamics in response to fracking.</title>
        <authorList>
            <person name="Lamendella R."/>
        </authorList>
    </citation>
    <scope>NUCLEOTIDE SEQUENCE [LARGE SCALE GENOMIC DNA]</scope>
    <source>
        <strain evidence="1 2">18_TX</strain>
    </source>
</reference>
<name>A0A4R6NZH5_9GAMM</name>
<keyword evidence="2" id="KW-1185">Reference proteome</keyword>
<evidence type="ECO:0000313" key="1">
    <source>
        <dbReference type="EMBL" id="TDP30774.1"/>
    </source>
</evidence>
<proteinExistence type="predicted"/>
<dbReference type="EMBL" id="SNXI01000015">
    <property type="protein sequence ID" value="TDP30774.1"/>
    <property type="molecule type" value="Genomic_DNA"/>
</dbReference>
<comment type="caution">
    <text evidence="1">The sequence shown here is derived from an EMBL/GenBank/DDBJ whole genome shotgun (WGS) entry which is preliminary data.</text>
</comment>
<accession>A0A4R6NZH5</accession>
<sequence>MGKQKQCEQCLQYADKFGRKYRGKRYCMDCYLYFFVKRACSHCGELKRIHRDEKKPLCYRCYSAITPCVRCHRVGRPVGRIESFGLLCNSCANVVLKPYRKCSMCGKSSRLSIDKKNGTNKPICQSCRYKMYAKCPQCGIKAALYKTSDGRDLCYRCVNGIHYYCSKCGAETYRSNKTLCQRCQACNRNDKRTIFNAELLGNSDIRAMFVDYVAWLTVNVGPAKAASVQNSYFDFFEALQTAPDDWERNVEFLTGLDGGHFRKSSLLKRYLDSLGINCDPSTLKAAMDLRTIHKNISTVLTLCPLGHQFIITEFFNERIAGYKKHRIKLQTIRVESSSIKRLYEHWAQSNDLNTAIRQLAAETPGTRCSLTKYINFATPTIQLTWPSVEASTEYRLAYLTNKYRYGGLTNAELQDYVKCFLFHFYGVSVTTGAFSIASSNSDITALFNHQKLWIAKP</sequence>